<dbReference type="PROSITE" id="PS50893">
    <property type="entry name" value="ABC_TRANSPORTER_2"/>
    <property type="match status" value="1"/>
</dbReference>
<comment type="caution">
    <text evidence="5">The sequence shown here is derived from an EMBL/GenBank/DDBJ whole genome shotgun (WGS) entry which is preliminary data.</text>
</comment>
<dbReference type="RefSeq" id="WP_398276177.1">
    <property type="nucleotide sequence ID" value="NZ_JBITLV010000001.1"/>
</dbReference>
<dbReference type="PROSITE" id="PS00211">
    <property type="entry name" value="ABC_TRANSPORTER_1"/>
    <property type="match status" value="1"/>
</dbReference>
<accession>A0ABW8AK02</accession>
<evidence type="ECO:0000313" key="6">
    <source>
        <dbReference type="Proteomes" id="UP001612915"/>
    </source>
</evidence>
<dbReference type="EMBL" id="JBITLV010000001">
    <property type="protein sequence ID" value="MFI7586473.1"/>
    <property type="molecule type" value="Genomic_DNA"/>
</dbReference>
<name>A0ABW8AK02_9ACTN</name>
<evidence type="ECO:0000256" key="1">
    <source>
        <dbReference type="ARBA" id="ARBA00022448"/>
    </source>
</evidence>
<dbReference type="InterPro" id="IPR027417">
    <property type="entry name" value="P-loop_NTPase"/>
</dbReference>
<dbReference type="CDD" id="cd03255">
    <property type="entry name" value="ABC_MJ0796_LolCDE_FtsE"/>
    <property type="match status" value="1"/>
</dbReference>
<gene>
    <name evidence="5" type="ORF">ACIB24_05305</name>
</gene>
<keyword evidence="1" id="KW-0813">Transport</keyword>
<evidence type="ECO:0000256" key="3">
    <source>
        <dbReference type="ARBA" id="ARBA00022840"/>
    </source>
</evidence>
<feature type="domain" description="ABC transporter" evidence="4">
    <location>
        <begin position="25"/>
        <end position="255"/>
    </location>
</feature>
<dbReference type="SMART" id="SM00382">
    <property type="entry name" value="AAA"/>
    <property type="match status" value="1"/>
</dbReference>
<keyword evidence="2" id="KW-0547">Nucleotide-binding</keyword>
<dbReference type="InterPro" id="IPR015854">
    <property type="entry name" value="ABC_transpr_LolD-like"/>
</dbReference>
<protein>
    <submittedName>
        <fullName evidence="5">ABC transporter ATP-binding protein</fullName>
    </submittedName>
</protein>
<dbReference type="GO" id="GO:0005524">
    <property type="term" value="F:ATP binding"/>
    <property type="evidence" value="ECO:0007669"/>
    <property type="project" value="UniProtKB-KW"/>
</dbReference>
<organism evidence="5 6">
    <name type="scientific">Spongisporangium articulatum</name>
    <dbReference type="NCBI Taxonomy" id="3362603"/>
    <lineage>
        <taxon>Bacteria</taxon>
        <taxon>Bacillati</taxon>
        <taxon>Actinomycetota</taxon>
        <taxon>Actinomycetes</taxon>
        <taxon>Kineosporiales</taxon>
        <taxon>Kineosporiaceae</taxon>
        <taxon>Spongisporangium</taxon>
    </lineage>
</organism>
<keyword evidence="3 5" id="KW-0067">ATP-binding</keyword>
<dbReference type="SUPFAM" id="SSF52540">
    <property type="entry name" value="P-loop containing nucleoside triphosphate hydrolases"/>
    <property type="match status" value="1"/>
</dbReference>
<evidence type="ECO:0000256" key="2">
    <source>
        <dbReference type="ARBA" id="ARBA00022741"/>
    </source>
</evidence>
<keyword evidence="6" id="KW-1185">Reference proteome</keyword>
<evidence type="ECO:0000313" key="5">
    <source>
        <dbReference type="EMBL" id="MFI7586473.1"/>
    </source>
</evidence>
<reference evidence="5 6" key="1">
    <citation type="submission" date="2024-10" db="EMBL/GenBank/DDBJ databases">
        <title>The Natural Products Discovery Center: Release of the First 8490 Sequenced Strains for Exploring Actinobacteria Biosynthetic Diversity.</title>
        <authorList>
            <person name="Kalkreuter E."/>
            <person name="Kautsar S.A."/>
            <person name="Yang D."/>
            <person name="Bader C.D."/>
            <person name="Teijaro C.N."/>
            <person name="Fluegel L."/>
            <person name="Davis C.M."/>
            <person name="Simpson J.R."/>
            <person name="Lauterbach L."/>
            <person name="Steele A.D."/>
            <person name="Gui C."/>
            <person name="Meng S."/>
            <person name="Li G."/>
            <person name="Viehrig K."/>
            <person name="Ye F."/>
            <person name="Su P."/>
            <person name="Kiefer A.F."/>
            <person name="Nichols A."/>
            <person name="Cepeda A.J."/>
            <person name="Yan W."/>
            <person name="Fan B."/>
            <person name="Jiang Y."/>
            <person name="Adhikari A."/>
            <person name="Zheng C.-J."/>
            <person name="Schuster L."/>
            <person name="Cowan T.M."/>
            <person name="Smanski M.J."/>
            <person name="Chevrette M.G."/>
            <person name="De Carvalho L.P.S."/>
            <person name="Shen B."/>
        </authorList>
    </citation>
    <scope>NUCLEOTIDE SEQUENCE [LARGE SCALE GENOMIC DNA]</scope>
    <source>
        <strain evidence="5 6">NPDC049639</strain>
    </source>
</reference>
<sequence>MAGVSSPEPALAPVTPPQEQPDAVLVAHGLRKTYDPDVAPVQALRGADLTLAPGEFVALMGPSGTGKSTLLNILAGLEEADDGEVWLMGRALSGLTEKERTHLRRRHVGIVFQFFNLIDDMTAQENVALAAMVAGASKREAGARAAELLDLLGLLDKAANTPPTLSGGQRQRLAIARALANQPTVLLADEPTGALDSRGGAEIVELLSRLHARGQTILLVTHNHDVAAAADRVLTMSDGRITARGDVARREGSAA</sequence>
<dbReference type="InterPro" id="IPR003439">
    <property type="entry name" value="ABC_transporter-like_ATP-bd"/>
</dbReference>
<dbReference type="Pfam" id="PF00005">
    <property type="entry name" value="ABC_tran"/>
    <property type="match status" value="1"/>
</dbReference>
<dbReference type="InterPro" id="IPR017871">
    <property type="entry name" value="ABC_transporter-like_CS"/>
</dbReference>
<dbReference type="PANTHER" id="PTHR24220">
    <property type="entry name" value="IMPORT ATP-BINDING PROTEIN"/>
    <property type="match status" value="1"/>
</dbReference>
<dbReference type="InterPro" id="IPR003593">
    <property type="entry name" value="AAA+_ATPase"/>
</dbReference>
<proteinExistence type="predicted"/>
<dbReference type="Proteomes" id="UP001612915">
    <property type="component" value="Unassembled WGS sequence"/>
</dbReference>
<dbReference type="Gene3D" id="3.40.50.300">
    <property type="entry name" value="P-loop containing nucleotide triphosphate hydrolases"/>
    <property type="match status" value="1"/>
</dbReference>
<evidence type="ECO:0000259" key="4">
    <source>
        <dbReference type="PROSITE" id="PS50893"/>
    </source>
</evidence>
<dbReference type="InterPro" id="IPR017911">
    <property type="entry name" value="MacB-like_ATP-bd"/>
</dbReference>